<feature type="region of interest" description="Disordered" evidence="1">
    <location>
        <begin position="393"/>
        <end position="416"/>
    </location>
</feature>
<comment type="caution">
    <text evidence="2">The sequence shown here is derived from an EMBL/GenBank/DDBJ whole genome shotgun (WGS) entry which is preliminary data.</text>
</comment>
<evidence type="ECO:0000313" key="2">
    <source>
        <dbReference type="EMBL" id="KXX79246.1"/>
    </source>
</evidence>
<accession>A0A175W6A0</accession>
<name>A0A175W6A0_9PEZI</name>
<feature type="compositionally biased region" description="Basic residues" evidence="1">
    <location>
        <begin position="162"/>
        <end position="174"/>
    </location>
</feature>
<feature type="compositionally biased region" description="Low complexity" evidence="1">
    <location>
        <begin position="147"/>
        <end position="161"/>
    </location>
</feature>
<dbReference type="VEuPathDB" id="FungiDB:MMYC01_203958"/>
<feature type="region of interest" description="Disordered" evidence="1">
    <location>
        <begin position="249"/>
        <end position="292"/>
    </location>
</feature>
<dbReference type="AlphaFoldDB" id="A0A175W6A0"/>
<dbReference type="Proteomes" id="UP000078237">
    <property type="component" value="Unassembled WGS sequence"/>
</dbReference>
<organism evidence="2 3">
    <name type="scientific">Madurella mycetomatis</name>
    <dbReference type="NCBI Taxonomy" id="100816"/>
    <lineage>
        <taxon>Eukaryota</taxon>
        <taxon>Fungi</taxon>
        <taxon>Dikarya</taxon>
        <taxon>Ascomycota</taxon>
        <taxon>Pezizomycotina</taxon>
        <taxon>Sordariomycetes</taxon>
        <taxon>Sordariomycetidae</taxon>
        <taxon>Sordariales</taxon>
        <taxon>Sordariales incertae sedis</taxon>
        <taxon>Madurella</taxon>
    </lineage>
</organism>
<reference evidence="2 3" key="1">
    <citation type="journal article" date="2016" name="Genome Announc.">
        <title>Genome Sequence of Madurella mycetomatis mm55, Isolated from a Human Mycetoma Case in Sudan.</title>
        <authorList>
            <person name="Smit S."/>
            <person name="Derks M.F."/>
            <person name="Bervoets S."/>
            <person name="Fahal A."/>
            <person name="van Leeuwen W."/>
            <person name="van Belkum A."/>
            <person name="van de Sande W.W."/>
        </authorList>
    </citation>
    <scope>NUCLEOTIDE SEQUENCE [LARGE SCALE GENOMIC DNA]</scope>
    <source>
        <strain evidence="3">mm55</strain>
    </source>
</reference>
<gene>
    <name evidence="2" type="ORF">MMYC01_203958</name>
</gene>
<feature type="region of interest" description="Disordered" evidence="1">
    <location>
        <begin position="45"/>
        <end position="226"/>
    </location>
</feature>
<protein>
    <submittedName>
        <fullName evidence="2">Uncharacterized protein</fullName>
    </submittedName>
</protein>
<evidence type="ECO:0000256" key="1">
    <source>
        <dbReference type="SAM" id="MobiDB-lite"/>
    </source>
</evidence>
<feature type="compositionally biased region" description="Polar residues" evidence="1">
    <location>
        <begin position="45"/>
        <end position="74"/>
    </location>
</feature>
<keyword evidence="3" id="KW-1185">Reference proteome</keyword>
<dbReference type="EMBL" id="LCTW02000092">
    <property type="protein sequence ID" value="KXX79246.1"/>
    <property type="molecule type" value="Genomic_DNA"/>
</dbReference>
<feature type="compositionally biased region" description="Basic and acidic residues" evidence="1">
    <location>
        <begin position="271"/>
        <end position="282"/>
    </location>
</feature>
<evidence type="ECO:0000313" key="3">
    <source>
        <dbReference type="Proteomes" id="UP000078237"/>
    </source>
</evidence>
<feature type="compositionally biased region" description="Polar residues" evidence="1">
    <location>
        <begin position="178"/>
        <end position="193"/>
    </location>
</feature>
<feature type="compositionally biased region" description="Polar residues" evidence="1">
    <location>
        <begin position="110"/>
        <end position="120"/>
    </location>
</feature>
<feature type="region of interest" description="Disordered" evidence="1">
    <location>
        <begin position="441"/>
        <end position="495"/>
    </location>
</feature>
<proteinExistence type="predicted"/>
<sequence length="495" mass="54130">MPPDTHVTVPSVEECAVSDVVHEVPTIEAVDSGTEDLEVECEVSTRPTSLVQVPEGQTSGVQQASDWQPNNSRPITGDVRHRDTVIRQPARRRRNLKIPSIWRPPHVGPSDNQDAGQSVPSFVRDPDFPEPSSHTTPPPQPSPLADVQGNQNAQPVVQNQPKPKKKKGRNKKKAANNTESRPGTPSSSHQGIQPTAYLAGTLSRSNDNPRESVLSPRQENHPCAEGSLRIPWQRNNRIGINFTCLEEDDVQPEQTERQGSFPTPDQGSDIAEPRSPVEKKEEPGEEFEYNPNGNFRGLSKGFYSFPHEPSHRWQLKQASDPKLVVQVDECAAITQLKGALPSPTTKRVGIPTPVNRQASSAQSLWTHPHRTSDYFDTRSDLFPLTNNPLGELEASSSRFRTTPRNSALPQPGLSNFSQFQVRRTGENSSTLSLGVSNISHLSASPARPISPNQGTEAAESRAPGGVRRKGKEKAKAVTVAADISLSAEGKEEVED</sequence>
<feature type="compositionally biased region" description="Polar residues" evidence="1">
    <location>
        <begin position="257"/>
        <end position="266"/>
    </location>
</feature>